<protein>
    <submittedName>
        <fullName evidence="1">HEAT repeat domain-containing protein</fullName>
    </submittedName>
</protein>
<accession>A0A6G3UDJ5</accession>
<feature type="non-terminal residue" evidence="1">
    <location>
        <position position="1"/>
    </location>
</feature>
<dbReference type="EMBL" id="JAAGMU010001793">
    <property type="protein sequence ID" value="NEC84267.1"/>
    <property type="molecule type" value="Genomic_DNA"/>
</dbReference>
<sequence length="122" mass="12609">ARCLAAVAGPDDRAEIVRAARDGADGARCTALRYLADHHDPDALPLIEDAVATGSAAVADAAVDAFERMRSLAAVDRARRWAGRPDALGAAAGRVLACRGGVQDREPVLAALREAVRGEGPD</sequence>
<proteinExistence type="predicted"/>
<reference evidence="1" key="1">
    <citation type="submission" date="2020-01" db="EMBL/GenBank/DDBJ databases">
        <title>Insect and environment-associated Actinomycetes.</title>
        <authorList>
            <person name="Currrie C."/>
            <person name="Chevrette M."/>
            <person name="Carlson C."/>
            <person name="Stubbendieck R."/>
            <person name="Wendt-Pienkowski E."/>
        </authorList>
    </citation>
    <scope>NUCLEOTIDE SEQUENCE</scope>
    <source>
        <strain evidence="1">SID7958</strain>
    </source>
</reference>
<gene>
    <name evidence="1" type="ORF">G3I38_34800</name>
</gene>
<evidence type="ECO:0000313" key="1">
    <source>
        <dbReference type="EMBL" id="NEC84267.1"/>
    </source>
</evidence>
<name>A0A6G3UDJ5_9ACTN</name>
<dbReference type="AlphaFoldDB" id="A0A6G3UDJ5"/>
<comment type="caution">
    <text evidence="1">The sequence shown here is derived from an EMBL/GenBank/DDBJ whole genome shotgun (WGS) entry which is preliminary data.</text>
</comment>
<organism evidence="1">
    <name type="scientific">Streptomyces sp. SID7958</name>
    <dbReference type="NCBI Taxonomy" id="2706093"/>
    <lineage>
        <taxon>Bacteria</taxon>
        <taxon>Bacillati</taxon>
        <taxon>Actinomycetota</taxon>
        <taxon>Actinomycetes</taxon>
        <taxon>Kitasatosporales</taxon>
        <taxon>Streptomycetaceae</taxon>
        <taxon>Streptomyces</taxon>
    </lineage>
</organism>
<feature type="non-terminal residue" evidence="1">
    <location>
        <position position="122"/>
    </location>
</feature>